<dbReference type="OrthoDB" id="167907at2759"/>
<feature type="region of interest" description="Disordered" evidence="1">
    <location>
        <begin position="322"/>
        <end position="344"/>
    </location>
</feature>
<dbReference type="SUPFAM" id="SSF64268">
    <property type="entry name" value="PX domain"/>
    <property type="match status" value="1"/>
</dbReference>
<dbReference type="Gene3D" id="3.30.1520.10">
    <property type="entry name" value="Phox-like domain"/>
    <property type="match status" value="1"/>
</dbReference>
<reference evidence="5 6" key="1">
    <citation type="submission" date="2018-07" db="EMBL/GenBank/DDBJ databases">
        <title>Genome sequencing of oomycete isolates from Chile give support for New Zealand origin for Phytophthora kernoviae and make available the first Nothophytophthora sp. genome.</title>
        <authorList>
            <person name="Studholme D.J."/>
            <person name="Sanfuentes E."/>
            <person name="Panda P."/>
            <person name="Hill R."/>
            <person name="Sambles C."/>
            <person name="Grant M."/>
            <person name="Williams N.M."/>
            <person name="Mcdougal R.L."/>
        </authorList>
    </citation>
    <scope>NUCLEOTIDE SEQUENCE [LARGE SCALE GENOMIC DNA]</scope>
    <source>
        <strain evidence="4">Chile6</strain>
        <strain evidence="3">Chile7</strain>
    </source>
</reference>
<proteinExistence type="predicted"/>
<feature type="region of interest" description="Disordered" evidence="1">
    <location>
        <begin position="402"/>
        <end position="439"/>
    </location>
</feature>
<dbReference type="InterPro" id="IPR001683">
    <property type="entry name" value="PX_dom"/>
</dbReference>
<evidence type="ECO:0000313" key="5">
    <source>
        <dbReference type="Proteomes" id="UP000277300"/>
    </source>
</evidence>
<feature type="compositionally biased region" description="Low complexity" evidence="1">
    <location>
        <begin position="408"/>
        <end position="424"/>
    </location>
</feature>
<feature type="compositionally biased region" description="Acidic residues" evidence="1">
    <location>
        <begin position="228"/>
        <end position="240"/>
    </location>
</feature>
<dbReference type="EMBL" id="MBAD02002551">
    <property type="protein sequence ID" value="RLN46672.1"/>
    <property type="molecule type" value="Genomic_DNA"/>
</dbReference>
<dbReference type="CDD" id="cd22249">
    <property type="entry name" value="UDM1_RNF168_RNF169-like"/>
    <property type="match status" value="1"/>
</dbReference>
<feature type="region of interest" description="Disordered" evidence="1">
    <location>
        <begin position="138"/>
        <end position="159"/>
    </location>
</feature>
<evidence type="ECO:0000313" key="4">
    <source>
        <dbReference type="EMBL" id="RLN64113.1"/>
    </source>
</evidence>
<dbReference type="Proteomes" id="UP000277300">
    <property type="component" value="Unassembled WGS sequence"/>
</dbReference>
<name>A0A3F2RTT6_9STRA</name>
<evidence type="ECO:0000259" key="2">
    <source>
        <dbReference type="PROSITE" id="PS50195"/>
    </source>
</evidence>
<evidence type="ECO:0000313" key="3">
    <source>
        <dbReference type="EMBL" id="RLN46672.1"/>
    </source>
</evidence>
<comment type="caution">
    <text evidence="4">The sequence shown here is derived from an EMBL/GenBank/DDBJ whole genome shotgun (WGS) entry which is preliminary data.</text>
</comment>
<protein>
    <recommendedName>
        <fullName evidence="2">PX domain-containing protein</fullName>
    </recommendedName>
</protein>
<dbReference type="GO" id="GO:0035091">
    <property type="term" value="F:phosphatidylinositol binding"/>
    <property type="evidence" value="ECO:0007669"/>
    <property type="project" value="InterPro"/>
</dbReference>
<dbReference type="CDD" id="cd06093">
    <property type="entry name" value="PX_domain"/>
    <property type="match status" value="1"/>
</dbReference>
<dbReference type="PROSITE" id="PS50195">
    <property type="entry name" value="PX"/>
    <property type="match status" value="1"/>
</dbReference>
<feature type="region of interest" description="Disordered" evidence="1">
    <location>
        <begin position="453"/>
        <end position="472"/>
    </location>
</feature>
<feature type="region of interest" description="Disordered" evidence="1">
    <location>
        <begin position="220"/>
        <end position="266"/>
    </location>
</feature>
<accession>A0A3F2RTT6</accession>
<sequence>MGGGSWIVQEGYLLCKHDKPAANAPTNGSATRPPHWKPPLSGSKDLKELYVVLAMNRKMEFFDASDAATRSRVDSAYIQGFCGWDGDGLLKVDAYGLELKVERNARSRMYLAAFNRVDLEKWCRGFMAVLDPQSAAGEEVRRERRKVKKEEKRLQEEREEKIRKWKEKKAKMLQEEQDRLLAREEEINNMTPLERVDGLGNTHDIQGNLAAILAVQKKEATPPAGVSSDEDVSSDSDFDDGTSFFGQSHKIEATSPKNSSPRYTGAGGAGPNVVVLYTSSALRNEGKKSVGVFTFTLQFGTMEHSFSFTYSEFEETHTRLSSAFSGGPLPKFPSKHRLRNNTKPENMQKRAQEFRLYLQQLVAVPGMLSSERFQFEYHIDGAFARTLANDQGSNKIVSNGTQLKQADGESSVDASASGASSTGAKPPPPPPAATQPGSINEAITNAMAMRRIHVEYEETNSNADSDSDDDWD</sequence>
<evidence type="ECO:0000313" key="6">
    <source>
        <dbReference type="Proteomes" id="UP000284657"/>
    </source>
</evidence>
<dbReference type="Pfam" id="PF00787">
    <property type="entry name" value="PX"/>
    <property type="match status" value="1"/>
</dbReference>
<gene>
    <name evidence="3" type="ORF">BBJ29_001399</name>
    <name evidence="4" type="ORF">BBP00_00003646</name>
</gene>
<dbReference type="Proteomes" id="UP000284657">
    <property type="component" value="Unassembled WGS sequence"/>
</dbReference>
<evidence type="ECO:0000256" key="1">
    <source>
        <dbReference type="SAM" id="MobiDB-lite"/>
    </source>
</evidence>
<feature type="domain" description="PX" evidence="2">
    <location>
        <begin position="271"/>
        <end position="385"/>
    </location>
</feature>
<organism evidence="4 5">
    <name type="scientific">Phytophthora kernoviae</name>
    <dbReference type="NCBI Taxonomy" id="325452"/>
    <lineage>
        <taxon>Eukaryota</taxon>
        <taxon>Sar</taxon>
        <taxon>Stramenopiles</taxon>
        <taxon>Oomycota</taxon>
        <taxon>Peronosporomycetes</taxon>
        <taxon>Peronosporales</taxon>
        <taxon>Peronosporaceae</taxon>
        <taxon>Phytophthora</taxon>
    </lineage>
</organism>
<dbReference type="AlphaFoldDB" id="A0A3F2RTT6"/>
<dbReference type="InterPro" id="IPR036871">
    <property type="entry name" value="PX_dom_sf"/>
</dbReference>
<dbReference type="EMBL" id="MBDO02000080">
    <property type="protein sequence ID" value="RLN64113.1"/>
    <property type="molecule type" value="Genomic_DNA"/>
</dbReference>